<dbReference type="AlphaFoldDB" id="A0A8T3VN41"/>
<evidence type="ECO:0000313" key="2">
    <source>
        <dbReference type="Proteomes" id="UP000762703"/>
    </source>
</evidence>
<sequence length="940" mass="106369">MARVTLYPVWENNTGMRNVNGNTGIYREMEDIQGLHDTTIYGHWGNEDPGAGYMYAVASVNGGKFKPSQIEVTNFHVLDNIPANARIKSIQVEYEYAKFAYPNMGHGSFGQPVISIPTLGLFAPGNAPPKDVLTAYNVKFDDLKFTAEDLADVKVTFDLPMNTSANPAYVKMNYLRLNIEYIVPNYIPNVSFDMYKIQYGQETKVTVDIIESNNAISNAVVDAYVDVTSGLRIVPGSIEGNGTYNTTTKKWAAQTVNGKARLTFKVTPVSPSISGNENVNAFTYLNGESQHSHFETVYIVPQKAELLMCEVSENAIKQSLNSRHYTLFTLTVQNNARTPLDVHLDFDKLEYEGTLEGYDEDTKTLTITEWDGNNYFDVQLRVYSTVLEDAQIICYSSAWTGVTKIKVNVNEEFDYEEYYTELNAPLFTLENMQGTNGQEYVFGCFCRVTGTNNIIKGMKNARASVLNNGEKFTSKVSQIGSWQLLAVKFTYNESKKLSFRFYGNYIEVDQGKIEFGNLFVIHADYYSGYEYPALAFEELHSLITNEDYTNLLLEPPEKNPSSRHYFDLIDWMGLEDNQYLIPHGLEVTGDISAEENIGITLGFGHKGIDEFDFISDSLNIDENTQTFKFGGKFETLGLSFTDISTLLKDIAFYLQIDDMYDNQTPINVQMKNVKITLYYSLNSDCWEFFINGVSSKHFLLDLQADSEIPRGAKYDVNKFKVDGADGEYPNRINLKGNKLKIKFGTCECGTIEDLTYLLEHVVEWLYPERDSLDNPLLKTISFFYAPDVGYDYYIEDTMDAEAVDGAYECEVELIVPSGLAHNLHETESSATGHTGHMGKVKPVILFYILSHDSEIMLIESKTSQKLTLTGEFIDNLPLNTLLKLDCENRKLYYESFGEWFSMDPNCITLDSDFFTLSGYFDFSASVNCKISEVKYYELKG</sequence>
<accession>A0A8T3VN41</accession>
<reference evidence="1" key="1">
    <citation type="submission" date="2019-04" db="EMBL/GenBank/DDBJ databases">
        <title>Evolution of Biomass-Degrading Anaerobic Consortia Revealed by Metagenomics.</title>
        <authorList>
            <person name="Peng X."/>
        </authorList>
    </citation>
    <scope>NUCLEOTIDE SEQUENCE</scope>
    <source>
        <strain evidence="1">SIG12</strain>
    </source>
</reference>
<dbReference type="RefSeq" id="WP_303737292.1">
    <property type="nucleotide sequence ID" value="NZ_SUTE01000061.1"/>
</dbReference>
<organism evidence="1 2">
    <name type="scientific">Methanobrevibacter millerae</name>
    <dbReference type="NCBI Taxonomy" id="230361"/>
    <lineage>
        <taxon>Archaea</taxon>
        <taxon>Methanobacteriati</taxon>
        <taxon>Methanobacteriota</taxon>
        <taxon>Methanomada group</taxon>
        <taxon>Methanobacteria</taxon>
        <taxon>Methanobacteriales</taxon>
        <taxon>Methanobacteriaceae</taxon>
        <taxon>Methanobrevibacter</taxon>
    </lineage>
</organism>
<dbReference type="EMBL" id="SUTE01000061">
    <property type="protein sequence ID" value="MBE6505644.1"/>
    <property type="molecule type" value="Genomic_DNA"/>
</dbReference>
<dbReference type="Proteomes" id="UP000762703">
    <property type="component" value="Unassembled WGS sequence"/>
</dbReference>
<proteinExistence type="predicted"/>
<gene>
    <name evidence="1" type="ORF">E7Z73_07900</name>
</gene>
<name>A0A8T3VN41_9EURY</name>
<protein>
    <submittedName>
        <fullName evidence="1">Uncharacterized protein</fullName>
    </submittedName>
</protein>
<evidence type="ECO:0000313" key="1">
    <source>
        <dbReference type="EMBL" id="MBE6505644.1"/>
    </source>
</evidence>
<comment type="caution">
    <text evidence="1">The sequence shown here is derived from an EMBL/GenBank/DDBJ whole genome shotgun (WGS) entry which is preliminary data.</text>
</comment>